<dbReference type="InterPro" id="IPR028350">
    <property type="entry name" value="DNAC/IstB-like"/>
</dbReference>
<dbReference type="PANTHER" id="PTHR30050">
    <property type="entry name" value="CHROMOSOMAL REPLICATION INITIATOR PROTEIN DNAA"/>
    <property type="match status" value="1"/>
</dbReference>
<protein>
    <submittedName>
        <fullName evidence="5">Mobile element protein</fullName>
    </submittedName>
</protein>
<gene>
    <name evidence="5" type="ORF">MNBD_GAMMA18-2444</name>
</gene>
<dbReference type="Pfam" id="PF01695">
    <property type="entry name" value="IstB_IS21"/>
    <property type="match status" value="1"/>
</dbReference>
<comment type="similarity">
    <text evidence="1">Belongs to the IS21/IS1162 putative ATP-binding protein family.</text>
</comment>
<dbReference type="PANTHER" id="PTHR30050:SF4">
    <property type="entry name" value="ATP-BINDING PROTEIN RV3427C IN INSERTION SEQUENCE-RELATED"/>
    <property type="match status" value="1"/>
</dbReference>
<dbReference type="CDD" id="cd00009">
    <property type="entry name" value="AAA"/>
    <property type="match status" value="1"/>
</dbReference>
<dbReference type="SUPFAM" id="SSF52540">
    <property type="entry name" value="P-loop containing nucleoside triphosphate hydrolases"/>
    <property type="match status" value="1"/>
</dbReference>
<dbReference type="NCBIfam" id="NF038214">
    <property type="entry name" value="IS21_help_AAA"/>
    <property type="match status" value="1"/>
</dbReference>
<dbReference type="InterPro" id="IPR027417">
    <property type="entry name" value="P-loop_NTPase"/>
</dbReference>
<dbReference type="InterPro" id="IPR003593">
    <property type="entry name" value="AAA+_ATPase"/>
</dbReference>
<evidence type="ECO:0000256" key="2">
    <source>
        <dbReference type="ARBA" id="ARBA00022741"/>
    </source>
</evidence>
<accession>A0A3B0ZBC3</accession>
<name>A0A3B0ZBC3_9ZZZZ</name>
<keyword evidence="3" id="KW-0067">ATP-binding</keyword>
<dbReference type="GO" id="GO:0005524">
    <property type="term" value="F:ATP binding"/>
    <property type="evidence" value="ECO:0007669"/>
    <property type="project" value="UniProtKB-KW"/>
</dbReference>
<dbReference type="AlphaFoldDB" id="A0A3B0ZBC3"/>
<feature type="domain" description="AAA+ ATPase" evidence="4">
    <location>
        <begin position="98"/>
        <end position="230"/>
    </location>
</feature>
<evidence type="ECO:0000259" key="4">
    <source>
        <dbReference type="SMART" id="SM00382"/>
    </source>
</evidence>
<dbReference type="InterPro" id="IPR002611">
    <property type="entry name" value="IstB_ATP-bd"/>
</dbReference>
<proteinExistence type="inferred from homology"/>
<evidence type="ECO:0000256" key="3">
    <source>
        <dbReference type="ARBA" id="ARBA00022840"/>
    </source>
</evidence>
<dbReference type="SMART" id="SM00382">
    <property type="entry name" value="AAA"/>
    <property type="match status" value="1"/>
</dbReference>
<dbReference type="GO" id="GO:0006260">
    <property type="term" value="P:DNA replication"/>
    <property type="evidence" value="ECO:0007669"/>
    <property type="project" value="TreeGrafter"/>
</dbReference>
<dbReference type="EMBL" id="UOFP01000067">
    <property type="protein sequence ID" value="VAW84777.1"/>
    <property type="molecule type" value="Genomic_DNA"/>
</dbReference>
<dbReference type="Gene3D" id="3.40.50.300">
    <property type="entry name" value="P-loop containing nucleotide triphosphate hydrolases"/>
    <property type="match status" value="1"/>
</dbReference>
<dbReference type="PIRSF" id="PIRSF003073">
    <property type="entry name" value="DNAC_TnpB_IstB"/>
    <property type="match status" value="1"/>
</dbReference>
<keyword evidence="2" id="KW-0547">Nucleotide-binding</keyword>
<dbReference type="InterPro" id="IPR047661">
    <property type="entry name" value="IstB"/>
</dbReference>
<evidence type="ECO:0000256" key="1">
    <source>
        <dbReference type="ARBA" id="ARBA00008059"/>
    </source>
</evidence>
<sequence>MTESLPIMLKSLRLPAFGQHYQDYQELATRKSWSYDRYLSQLCEQEVARRYQTRIHNWTKEAKLPQGKSFATLSINELPQVIQKKVIGLRDNTEWALQADNVLLIGPSGVGKSHIAAALGLQLIEQGVRVKWFQATALLQLLQQARQELDLMGVMSKLDKYRVLIIDDIGYVKKTDSETQVLFEFIAHRYESGSLIITSNQPFSHWDQIFPDTLMTVAAIDRIIHHATIVEIDGESYRRKHQQKS</sequence>
<reference evidence="5" key="1">
    <citation type="submission" date="2018-06" db="EMBL/GenBank/DDBJ databases">
        <authorList>
            <person name="Zhirakovskaya E."/>
        </authorList>
    </citation>
    <scope>NUCLEOTIDE SEQUENCE</scope>
</reference>
<organism evidence="5">
    <name type="scientific">hydrothermal vent metagenome</name>
    <dbReference type="NCBI Taxonomy" id="652676"/>
    <lineage>
        <taxon>unclassified sequences</taxon>
        <taxon>metagenomes</taxon>
        <taxon>ecological metagenomes</taxon>
    </lineage>
</organism>
<evidence type="ECO:0000313" key="5">
    <source>
        <dbReference type="EMBL" id="VAW84777.1"/>
    </source>
</evidence>